<reference evidence="2" key="1">
    <citation type="journal article" date="2021" name="Arch. Microbiol.">
        <title>Methyloradius palustris gen. nov., sp. nov., a methanol-oxidizing bacterium isolated from snow.</title>
        <authorList>
            <person name="Miyadera T."/>
            <person name="Kojima H."/>
            <person name="Fukui M."/>
        </authorList>
    </citation>
    <scope>NUCLEOTIDE SEQUENCE</scope>
    <source>
        <strain evidence="2">Zm11</strain>
    </source>
</reference>
<dbReference type="Pfam" id="PF13181">
    <property type="entry name" value="TPR_8"/>
    <property type="match status" value="1"/>
</dbReference>
<evidence type="ECO:0000256" key="1">
    <source>
        <dbReference type="PROSITE-ProRule" id="PRU00339"/>
    </source>
</evidence>
<feature type="repeat" description="TPR" evidence="1">
    <location>
        <begin position="504"/>
        <end position="537"/>
    </location>
</feature>
<evidence type="ECO:0000313" key="3">
    <source>
        <dbReference type="Proteomes" id="UP000826722"/>
    </source>
</evidence>
<keyword evidence="1" id="KW-0802">TPR repeat</keyword>
<dbReference type="EMBL" id="AP024110">
    <property type="protein sequence ID" value="BCM24466.1"/>
    <property type="molecule type" value="Genomic_DNA"/>
</dbReference>
<evidence type="ECO:0008006" key="4">
    <source>
        <dbReference type="Google" id="ProtNLM"/>
    </source>
</evidence>
<accession>A0A8D5GA62</accession>
<evidence type="ECO:0000313" key="2">
    <source>
        <dbReference type="EMBL" id="BCM24466.1"/>
    </source>
</evidence>
<dbReference type="Gene3D" id="1.25.40.10">
    <property type="entry name" value="Tetratricopeptide repeat domain"/>
    <property type="match status" value="2"/>
</dbReference>
<dbReference type="InterPro" id="IPR011990">
    <property type="entry name" value="TPR-like_helical_dom_sf"/>
</dbReference>
<organism evidence="2 3">
    <name type="scientific">Methyloradius palustris</name>
    <dbReference type="NCBI Taxonomy" id="2778876"/>
    <lineage>
        <taxon>Bacteria</taxon>
        <taxon>Pseudomonadati</taxon>
        <taxon>Pseudomonadota</taxon>
        <taxon>Betaproteobacteria</taxon>
        <taxon>Nitrosomonadales</taxon>
        <taxon>Methylophilaceae</taxon>
        <taxon>Methyloradius</taxon>
    </lineage>
</organism>
<name>A0A8D5GA62_9PROT</name>
<sequence length="548" mass="61273">MVSLLISQNSIAASTDSPNGRQTDATSQFVYEYLVGEIAGQRGDLGLSSDIFLDLAKKTRDPRLAERAAKVSAVGNVPANAIQAVRLWNELDTNSTEAQQASTQILVAAGNLIDAKPYLQKLLAKEDTRANGFLYLNSLLARQPDKAAVLALVQELAAPYPKLPEAHLTTANAAWSAGNTDLAFKELDIADKLRPAWETSAVVRGQIIYTESPDDALKFYKTYLAKHPEANEVRLTRTRILISQKKYEEAKPELEKLVEYSKGAPEVMVVAGLLAFQTQDYAQAQQYFEAALGHGFKDPEQLYLYLGQIAEKQAQDDQAIVWYIKIQPGERYMDAKLNIANIIARKQGVDEALKMLSQVEDLSEQQQVTLAQAKASLLIQAKHYEKAYNVLENAVNTGPNTAELIYDYAMAAERTERLDVTETQLRKLIQIRPDYAQAYNALGYTLADRNIKLDEARTLIEKALQLSPNDHYILDSMGWVEYRMGQLDKAAEHLRQAYLAQNDPEIAAHLGEVLWQQGKHDEAIKTWNDALRDFPDNEVLVNTSKKFK</sequence>
<dbReference type="PANTHER" id="PTHR12558">
    <property type="entry name" value="CELL DIVISION CYCLE 16,23,27"/>
    <property type="match status" value="1"/>
</dbReference>
<dbReference type="RefSeq" id="WP_225907083.1">
    <property type="nucleotide sequence ID" value="NZ_AP024110.1"/>
</dbReference>
<dbReference type="PANTHER" id="PTHR12558:SF13">
    <property type="entry name" value="CELL DIVISION CYCLE PROTEIN 27 HOMOLOG"/>
    <property type="match status" value="1"/>
</dbReference>
<dbReference type="Pfam" id="PF13432">
    <property type="entry name" value="TPR_16"/>
    <property type="match status" value="2"/>
</dbReference>
<dbReference type="SMART" id="SM00028">
    <property type="entry name" value="TPR"/>
    <property type="match status" value="6"/>
</dbReference>
<dbReference type="SUPFAM" id="SSF48452">
    <property type="entry name" value="TPR-like"/>
    <property type="match status" value="2"/>
</dbReference>
<dbReference type="KEGG" id="mpau:ZMTM_07250"/>
<proteinExistence type="predicted"/>
<dbReference type="Proteomes" id="UP000826722">
    <property type="component" value="Chromosome"/>
</dbReference>
<gene>
    <name evidence="2" type="ORF">ZMTM_07250</name>
</gene>
<keyword evidence="3" id="KW-1185">Reference proteome</keyword>
<dbReference type="Pfam" id="PF14559">
    <property type="entry name" value="TPR_19"/>
    <property type="match status" value="1"/>
</dbReference>
<dbReference type="AlphaFoldDB" id="A0A8D5GA62"/>
<dbReference type="InterPro" id="IPR019734">
    <property type="entry name" value="TPR_rpt"/>
</dbReference>
<protein>
    <recommendedName>
        <fullName evidence="4">Tetratricopeptide repeat protein</fullName>
    </recommendedName>
</protein>
<dbReference type="PROSITE" id="PS50005">
    <property type="entry name" value="TPR"/>
    <property type="match status" value="1"/>
</dbReference>